<dbReference type="Gene3D" id="3.40.50.10840">
    <property type="entry name" value="Putative sugar-binding, N-terminal domain"/>
    <property type="match status" value="1"/>
</dbReference>
<proteinExistence type="inferred from homology"/>
<evidence type="ECO:0000256" key="3">
    <source>
        <dbReference type="ARBA" id="ARBA00022741"/>
    </source>
</evidence>
<evidence type="ECO:0000256" key="6">
    <source>
        <dbReference type="ARBA" id="ARBA00023277"/>
    </source>
</evidence>
<dbReference type="Proteomes" id="UP001501218">
    <property type="component" value="Unassembled WGS sequence"/>
</dbReference>
<dbReference type="InterPro" id="IPR042213">
    <property type="entry name" value="NBD_C_sf"/>
</dbReference>
<evidence type="ECO:0000313" key="10">
    <source>
        <dbReference type="Proteomes" id="UP001501218"/>
    </source>
</evidence>
<organism evidence="9 10">
    <name type="scientific">Saccharopolyspora halophila</name>
    <dbReference type="NCBI Taxonomy" id="405551"/>
    <lineage>
        <taxon>Bacteria</taxon>
        <taxon>Bacillati</taxon>
        <taxon>Actinomycetota</taxon>
        <taxon>Actinomycetes</taxon>
        <taxon>Pseudonocardiales</taxon>
        <taxon>Pseudonocardiaceae</taxon>
        <taxon>Saccharopolyspora</taxon>
    </lineage>
</organism>
<evidence type="ECO:0000256" key="2">
    <source>
        <dbReference type="ARBA" id="ARBA00022679"/>
    </source>
</evidence>
<protein>
    <submittedName>
        <fullName evidence="9">Four-carbon acid sugar kinase family protein</fullName>
    </submittedName>
</protein>
<dbReference type="GO" id="GO:0016301">
    <property type="term" value="F:kinase activity"/>
    <property type="evidence" value="ECO:0007669"/>
    <property type="project" value="UniProtKB-KW"/>
</dbReference>
<feature type="domain" description="Four-carbon acid sugar kinase nucleotide binding" evidence="8">
    <location>
        <begin position="304"/>
        <end position="466"/>
    </location>
</feature>
<evidence type="ECO:0000313" key="9">
    <source>
        <dbReference type="EMBL" id="GAA2358343.1"/>
    </source>
</evidence>
<evidence type="ECO:0000259" key="7">
    <source>
        <dbReference type="Pfam" id="PF07005"/>
    </source>
</evidence>
<reference evidence="9 10" key="1">
    <citation type="journal article" date="2019" name="Int. J. Syst. Evol. Microbiol.">
        <title>The Global Catalogue of Microorganisms (GCM) 10K type strain sequencing project: providing services to taxonomists for standard genome sequencing and annotation.</title>
        <authorList>
            <consortium name="The Broad Institute Genomics Platform"/>
            <consortium name="The Broad Institute Genome Sequencing Center for Infectious Disease"/>
            <person name="Wu L."/>
            <person name="Ma J."/>
        </authorList>
    </citation>
    <scope>NUCLEOTIDE SEQUENCE [LARGE SCALE GENOMIC DNA]</scope>
    <source>
        <strain evidence="9 10">JCM 16221</strain>
    </source>
</reference>
<dbReference type="Gene3D" id="3.40.980.20">
    <property type="entry name" value="Four-carbon acid sugar kinase, nucleotide binding domain"/>
    <property type="match status" value="1"/>
</dbReference>
<keyword evidence="2" id="KW-0808">Transferase</keyword>
<keyword evidence="4 9" id="KW-0418">Kinase</keyword>
<dbReference type="SUPFAM" id="SSF142764">
    <property type="entry name" value="YgbK-like"/>
    <property type="match status" value="1"/>
</dbReference>
<keyword evidence="5" id="KW-0067">ATP-binding</keyword>
<evidence type="ECO:0000256" key="1">
    <source>
        <dbReference type="ARBA" id="ARBA00005715"/>
    </source>
</evidence>
<name>A0ABN3GQJ9_9PSEU</name>
<keyword evidence="6" id="KW-0119">Carbohydrate metabolism</keyword>
<gene>
    <name evidence="9" type="ORF">GCM10009854_40900</name>
</gene>
<keyword evidence="3" id="KW-0547">Nucleotide-binding</keyword>
<evidence type="ECO:0000256" key="4">
    <source>
        <dbReference type="ARBA" id="ARBA00022777"/>
    </source>
</evidence>
<dbReference type="EMBL" id="BAAARA010000019">
    <property type="protein sequence ID" value="GAA2358343.1"/>
    <property type="molecule type" value="Genomic_DNA"/>
</dbReference>
<accession>A0ABN3GQJ9</accession>
<dbReference type="Pfam" id="PF07005">
    <property type="entry name" value="SBD_N"/>
    <property type="match status" value="1"/>
</dbReference>
<comment type="caution">
    <text evidence="9">The sequence shown here is derived from an EMBL/GenBank/DDBJ whole genome shotgun (WGS) entry which is preliminary data.</text>
</comment>
<comment type="similarity">
    <text evidence="1">Belongs to the four-carbon acid sugar kinase family.</text>
</comment>
<dbReference type="InterPro" id="IPR037051">
    <property type="entry name" value="4-carb_acid_sugar_kinase_N_sf"/>
</dbReference>
<keyword evidence="10" id="KW-1185">Reference proteome</keyword>
<sequence length="475" mass="50486">MPSSLEELVAQSPPAALVNSADISAGLSPDHVFVVLDDDPTGTQSVADLPVLTSWSVEALTWGLQQGRPAVYVLTNSRSLDPTEAERRNAEVAANAYQAAEGVGCTIEFVSRSDSTLRGHFPLEPRVLAQQVHRHTGVPVDGVILVPAFPDAGRITVDGVHYAGSAANGFTPVGDTEFAQDATFGYRSSDLRSWVEEKTGGETSASEVLTIDLATLRTDRESVVATLLQAASAQPIVVDIVDESDMRQLVLALHEARAAGRRFLHRVGPPFVRALIGQDPRQPLRATELNALNGETRTATRGGLVVVGSHVSSTTRQLDALRERHAPVELEIDIDQVRDGRREDHLSELARTTLAALSHGNVVIRTARTLVTGSDARDSLAIARTVSAAVVELVHRVIESITPRFVVAKGGITSSDVAAHGLGIERAFVRGPMLPGIVSLWEPMGGPVKGVPYVVFAGNVGGPEALADVVETLSR</sequence>
<feature type="domain" description="Four-carbon acid sugar kinase N-terminal" evidence="7">
    <location>
        <begin position="34"/>
        <end position="275"/>
    </location>
</feature>
<evidence type="ECO:0000256" key="5">
    <source>
        <dbReference type="ARBA" id="ARBA00022840"/>
    </source>
</evidence>
<dbReference type="InterPro" id="IPR031475">
    <property type="entry name" value="NBD_C"/>
</dbReference>
<dbReference type="Pfam" id="PF17042">
    <property type="entry name" value="NBD_C"/>
    <property type="match status" value="1"/>
</dbReference>
<dbReference type="InterPro" id="IPR010737">
    <property type="entry name" value="4-carb_acid_sugar_kinase_N"/>
</dbReference>
<evidence type="ECO:0000259" key="8">
    <source>
        <dbReference type="Pfam" id="PF17042"/>
    </source>
</evidence>
<dbReference type="RefSeq" id="WP_344135322.1">
    <property type="nucleotide sequence ID" value="NZ_BAAARA010000019.1"/>
</dbReference>